<dbReference type="PANTHER" id="PTHR19211:SF14">
    <property type="entry name" value="ATP-BINDING CASSETTE SUB-FAMILY F MEMBER 1"/>
    <property type="match status" value="1"/>
</dbReference>
<dbReference type="Gene3D" id="3.40.50.300">
    <property type="entry name" value="P-loop containing nucleotide triphosphate hydrolases"/>
    <property type="match status" value="2"/>
</dbReference>
<protein>
    <submittedName>
        <fullName evidence="5">Putative ABC transporter ATP-binding protein</fullName>
    </submittedName>
</protein>
<feature type="domain" description="ABC transporter" evidence="4">
    <location>
        <begin position="8"/>
        <end position="259"/>
    </location>
</feature>
<evidence type="ECO:0000256" key="2">
    <source>
        <dbReference type="ARBA" id="ARBA00022741"/>
    </source>
</evidence>
<evidence type="ECO:0000256" key="3">
    <source>
        <dbReference type="ARBA" id="ARBA00022840"/>
    </source>
</evidence>
<dbReference type="InterPro" id="IPR027417">
    <property type="entry name" value="P-loop_NTPase"/>
</dbReference>
<dbReference type="PROSITE" id="PS00211">
    <property type="entry name" value="ABC_TRANSPORTER_1"/>
    <property type="match status" value="2"/>
</dbReference>
<dbReference type="PROSITE" id="PS50893">
    <property type="entry name" value="ABC_TRANSPORTER_2"/>
    <property type="match status" value="2"/>
</dbReference>
<dbReference type="OrthoDB" id="3239744at2"/>
<keyword evidence="2" id="KW-0547">Nucleotide-binding</keyword>
<dbReference type="InterPro" id="IPR003593">
    <property type="entry name" value="AAA+_ATPase"/>
</dbReference>
<dbReference type="GO" id="GO:0005524">
    <property type="term" value="F:ATP binding"/>
    <property type="evidence" value="ECO:0007669"/>
    <property type="project" value="UniProtKB-KW"/>
</dbReference>
<keyword evidence="3 5" id="KW-0067">ATP-binding</keyword>
<dbReference type="RefSeq" id="WP_006768034.1">
    <property type="nucleotide sequence ID" value="NC_004369.1"/>
</dbReference>
<keyword evidence="6" id="KW-1185">Reference proteome</keyword>
<name>Q8FNV8_COREF</name>
<dbReference type="InterPro" id="IPR003439">
    <property type="entry name" value="ABC_transporter-like_ATP-bd"/>
</dbReference>
<dbReference type="GO" id="GO:0016887">
    <property type="term" value="F:ATP hydrolysis activity"/>
    <property type="evidence" value="ECO:0007669"/>
    <property type="project" value="InterPro"/>
</dbReference>
<dbReference type="SUPFAM" id="SSF52540">
    <property type="entry name" value="P-loop containing nucleoside triphosphate hydrolases"/>
    <property type="match status" value="2"/>
</dbReference>
<dbReference type="Proteomes" id="UP000001409">
    <property type="component" value="Chromosome"/>
</dbReference>
<dbReference type="FunFam" id="3.40.50.300:FF:000011">
    <property type="entry name" value="Putative ABC transporter ATP-binding component"/>
    <property type="match status" value="1"/>
</dbReference>
<dbReference type="EMBL" id="BA000035">
    <property type="protein sequence ID" value="BAC18845.1"/>
    <property type="molecule type" value="Genomic_DNA"/>
</dbReference>
<dbReference type="HOGENOM" id="CLU_000604_36_0_11"/>
<keyword evidence="1" id="KW-0677">Repeat</keyword>
<dbReference type="PANTHER" id="PTHR19211">
    <property type="entry name" value="ATP-BINDING TRANSPORT PROTEIN-RELATED"/>
    <property type="match status" value="1"/>
</dbReference>
<reference evidence="5 6" key="1">
    <citation type="journal article" date="2003" name="Genome Res.">
        <title>Comparative complete genome sequence analysis of the amino acid replacements responsible for the thermostability of Corynebacterium efficiens.</title>
        <authorList>
            <person name="Nishio Y."/>
            <person name="Nakamura Y."/>
            <person name="Kawarabayasi Y."/>
            <person name="Usuda Y."/>
            <person name="Kimura E."/>
            <person name="Sugimoto S."/>
            <person name="Matsui K."/>
            <person name="Yamagishi A."/>
            <person name="Kikuchi H."/>
            <person name="Ikeo K."/>
            <person name="Gojobori T."/>
        </authorList>
    </citation>
    <scope>NUCLEOTIDE SEQUENCE [LARGE SCALE GENOMIC DNA]</scope>
    <source>
        <strain evidence="6">DSM 44549 / YS-314 / AJ 12310 / JCM 11189 / NBRC 100395</strain>
    </source>
</reference>
<accession>C8NPZ3</accession>
<accession>Q8FNV8</accession>
<dbReference type="eggNOG" id="COG0488">
    <property type="taxonomic scope" value="Bacteria"/>
</dbReference>
<dbReference type="CDD" id="cd03221">
    <property type="entry name" value="ABCF_EF-3"/>
    <property type="match status" value="1"/>
</dbReference>
<dbReference type="InterPro" id="IPR050611">
    <property type="entry name" value="ABCF"/>
</dbReference>
<sequence length="544" mass="59593">MRSHASYISVDGLSFSYPARRVLSDISLTVNRGEIIGLIGENGSGKSTLLALIAGTLEPDQGRLYLPEHTGFLAQETDLPFDLPVQSLIDEAVAPVRAVETTIGELTVAMGDDNPPPDIAERFDEALSRAEELGVWNLEARIEEIVAGLGLADVDRSVPIRALSGGQRRRFALAVLLLEPHDALILDEPTNHLDDNAVDFLINELTSFKGPVLIASHDRFFLDAVVTGLVDLDPSLGPEGGAGEEVRQAATFGGGFTEYLKEREHRRTRWSQLYVAQESERQKLEATSGIEEENIFHRATPKSESRISQKFYADRAAKTQGNRVRSARNRLEILEKFAIPAPPKPLEFQGIPDYLRHAAGESVEVRSVGVAGRLEPVKFRIDPGDHILVEGPNGTGKSTLLSVLEGALDPTEGELIIPEDLRITRLKQDDDWTDEQLALSAGEVFNRLGAANTPNLVEMGLLTEASQSMPLAQLSLGQRRRVSLGLILASPPDLLLLDEPTNHLSLALSEELEAAIEKFPGRVLLASHDRWIRKRWTGKKISLG</sequence>
<organism evidence="5 6">
    <name type="scientific">Corynebacterium efficiens (strain DSM 44549 / YS-314 / AJ 12310 / JCM 11189 / NBRC 100395)</name>
    <dbReference type="NCBI Taxonomy" id="196164"/>
    <lineage>
        <taxon>Bacteria</taxon>
        <taxon>Bacillati</taxon>
        <taxon>Actinomycetota</taxon>
        <taxon>Actinomycetes</taxon>
        <taxon>Mycobacteriales</taxon>
        <taxon>Corynebacteriaceae</taxon>
        <taxon>Corynebacterium</taxon>
    </lineage>
</organism>
<evidence type="ECO:0000313" key="5">
    <source>
        <dbReference type="EMBL" id="BAC18845.1"/>
    </source>
</evidence>
<dbReference type="SMART" id="SM00382">
    <property type="entry name" value="AAA"/>
    <property type="match status" value="2"/>
</dbReference>
<feature type="domain" description="ABC transporter" evidence="4">
    <location>
        <begin position="346"/>
        <end position="544"/>
    </location>
</feature>
<evidence type="ECO:0000259" key="4">
    <source>
        <dbReference type="PROSITE" id="PS50893"/>
    </source>
</evidence>
<dbReference type="InterPro" id="IPR017871">
    <property type="entry name" value="ABC_transporter-like_CS"/>
</dbReference>
<evidence type="ECO:0000313" key="6">
    <source>
        <dbReference type="Proteomes" id="UP000001409"/>
    </source>
</evidence>
<evidence type="ECO:0000256" key="1">
    <source>
        <dbReference type="ARBA" id="ARBA00022737"/>
    </source>
</evidence>
<proteinExistence type="predicted"/>
<dbReference type="Pfam" id="PF00005">
    <property type="entry name" value="ABC_tran"/>
    <property type="match status" value="2"/>
</dbReference>
<dbReference type="AlphaFoldDB" id="Q8FNV8"/>
<dbReference type="STRING" id="196164.gene:10742463"/>
<dbReference type="KEGG" id="cef:CE2035"/>